<dbReference type="Gene3D" id="3.40.50.1010">
    <property type="entry name" value="5'-nuclease"/>
    <property type="match status" value="1"/>
</dbReference>
<dbReference type="Proteomes" id="UP001277183">
    <property type="component" value="Unassembled WGS sequence"/>
</dbReference>
<protein>
    <submittedName>
        <fullName evidence="1">DUF3368 domain-containing protein</fullName>
    </submittedName>
</protein>
<name>A0AAW9FA48_AERCA</name>
<comment type="caution">
    <text evidence="1">The sequence shown here is derived from an EMBL/GenBank/DDBJ whole genome shotgun (WGS) entry which is preliminary data.</text>
</comment>
<reference evidence="1" key="1">
    <citation type="submission" date="2023-11" db="EMBL/GenBank/DDBJ databases">
        <title>WGS of Aeromonas in Northern Israel.</title>
        <authorList>
            <person name="Hershko Y."/>
        </authorList>
    </citation>
    <scope>NUCLEOTIDE SEQUENCE</scope>
    <source>
        <strain evidence="1">77416</strain>
    </source>
</reference>
<dbReference type="InterPro" id="IPR021799">
    <property type="entry name" value="PIN-like_prokaryotic"/>
</dbReference>
<organism evidence="1 2">
    <name type="scientific">Aeromonas caviae</name>
    <name type="common">Aeromonas punctata</name>
    <dbReference type="NCBI Taxonomy" id="648"/>
    <lineage>
        <taxon>Bacteria</taxon>
        <taxon>Pseudomonadati</taxon>
        <taxon>Pseudomonadota</taxon>
        <taxon>Gammaproteobacteria</taxon>
        <taxon>Aeromonadales</taxon>
        <taxon>Aeromonadaceae</taxon>
        <taxon>Aeromonas</taxon>
    </lineage>
</organism>
<dbReference type="RefSeq" id="WP_052815381.1">
    <property type="nucleotide sequence ID" value="NZ_CDBS01000164.1"/>
</dbReference>
<gene>
    <name evidence="1" type="ORF">SJS77_23635</name>
</gene>
<dbReference type="Pfam" id="PF11848">
    <property type="entry name" value="DUF3368"/>
    <property type="match status" value="1"/>
</dbReference>
<evidence type="ECO:0000313" key="1">
    <source>
        <dbReference type="EMBL" id="MDX7723375.1"/>
    </source>
</evidence>
<dbReference type="SUPFAM" id="SSF88723">
    <property type="entry name" value="PIN domain-like"/>
    <property type="match status" value="1"/>
</dbReference>
<dbReference type="InterPro" id="IPR029060">
    <property type="entry name" value="PIN-like_dom_sf"/>
</dbReference>
<dbReference type="EMBL" id="JAWZVU010000267">
    <property type="protein sequence ID" value="MDX7723375.1"/>
    <property type="molecule type" value="Genomic_DNA"/>
</dbReference>
<sequence>MQVLISDANVLIDMEDGQLLERMFQLPFQFKVSDMLFQDELSELHPHLLEFGLVPTELTGESMVEALRMTRLYAGPSRYDCFALALAKQEACPLLTGDAALRKAAAKEAVLVMGTIWIVEQMVIHGVIDKPEALAAYDRMQAAGSRLPWKVARSQLHSL</sequence>
<accession>A0AAW9FA48</accession>
<dbReference type="CDD" id="cd18685">
    <property type="entry name" value="PIN_VapC-like"/>
    <property type="match status" value="1"/>
</dbReference>
<dbReference type="AlphaFoldDB" id="A0AAW9FA48"/>
<evidence type="ECO:0000313" key="2">
    <source>
        <dbReference type="Proteomes" id="UP001277183"/>
    </source>
</evidence>
<proteinExistence type="predicted"/>